<feature type="region of interest" description="Disordered" evidence="1">
    <location>
        <begin position="235"/>
        <end position="350"/>
    </location>
</feature>
<keyword evidence="4" id="KW-1185">Reference proteome</keyword>
<accession>A0A0S4IP68</accession>
<feature type="compositionally biased region" description="Low complexity" evidence="1">
    <location>
        <begin position="8"/>
        <end position="34"/>
    </location>
</feature>
<feature type="compositionally biased region" description="Low complexity" evidence="1">
    <location>
        <begin position="1213"/>
        <end position="1229"/>
    </location>
</feature>
<feature type="region of interest" description="Disordered" evidence="1">
    <location>
        <begin position="1497"/>
        <end position="1536"/>
    </location>
</feature>
<dbReference type="InterPro" id="IPR011993">
    <property type="entry name" value="PH-like_dom_sf"/>
</dbReference>
<feature type="compositionally biased region" description="Low complexity" evidence="1">
    <location>
        <begin position="322"/>
        <end position="336"/>
    </location>
</feature>
<evidence type="ECO:0000259" key="2">
    <source>
        <dbReference type="PROSITE" id="PS50003"/>
    </source>
</evidence>
<protein>
    <recommendedName>
        <fullName evidence="2">PH domain-containing protein</fullName>
    </recommendedName>
</protein>
<dbReference type="SMART" id="SM00233">
    <property type="entry name" value="PH"/>
    <property type="match status" value="1"/>
</dbReference>
<feature type="compositionally biased region" description="Low complexity" evidence="1">
    <location>
        <begin position="304"/>
        <end position="314"/>
    </location>
</feature>
<feature type="compositionally biased region" description="Polar residues" evidence="1">
    <location>
        <begin position="1525"/>
        <end position="1536"/>
    </location>
</feature>
<dbReference type="Gene3D" id="2.30.29.30">
    <property type="entry name" value="Pleckstrin-homology domain (PH domain)/Phosphotyrosine-binding domain (PTB)"/>
    <property type="match status" value="1"/>
</dbReference>
<feature type="compositionally biased region" description="Acidic residues" evidence="1">
    <location>
        <begin position="786"/>
        <end position="802"/>
    </location>
</feature>
<reference evidence="4" key="1">
    <citation type="submission" date="2015-09" db="EMBL/GenBank/DDBJ databases">
        <authorList>
            <consortium name="Pathogen Informatics"/>
        </authorList>
    </citation>
    <scope>NUCLEOTIDE SEQUENCE [LARGE SCALE GENOMIC DNA]</scope>
    <source>
        <strain evidence="4">Lake Konstanz</strain>
    </source>
</reference>
<feature type="compositionally biased region" description="Low complexity" evidence="1">
    <location>
        <begin position="1180"/>
        <end position="1196"/>
    </location>
</feature>
<feature type="compositionally biased region" description="Low complexity" evidence="1">
    <location>
        <begin position="267"/>
        <end position="291"/>
    </location>
</feature>
<sequence length="1675" mass="179732">MSSNRTGRSFSQNSPSSSSSTRAAAISNSAATPFHNKGGVSVSPPPAAIESHRKPSTTSFLQQPIEDFVLFPWDPRQEHQRSFSIAIAPLPLKSVHRSTTPTPLTSGRSEFVATGLRDLKLRLEHCVSHKDVDLLLERRNEDDPTFKLIDEGQVKALQSWKESSLPPPPPAVLELLQSSAADALHLVIEPHPKEEVETSAVTQQPLSLLSGLEKLALAQDSPLLPNASASAAALSSGHEPLASSVQHNSDADPIETIDTEPKTSRGSAPRTMATTTPSAAAAATTSSTPSPRSRKTSFVRDASEASSPPSSTTAVKLMQRKPSGSISSPRHSSVSPPHHHNEKTVASTTAPQSLPASIVIAKAAIPTSSSALTVVADTTTTIATTASGGAAATSALLQGFASARPSALTVLLIFHQFESNARRELLVDESSSRLELHSSYHHQMTVADRRQREQAVLRLERQLALREAEIRAFSASQARTLVETEVAARSVLEQQRLSHSTQLVREWGAEVRMAQDRLERTRLASLLEAREGEGRREILHERNLVHLELVAQWWVCMQPHGNNVNVQFPTTSSVGRTSPCGKDEAAAHLSLIAAARSLQFENNNSSSTVLHREEPEGGYHALFFFERTRLASLLEAREGEGRRDIVHERNMAHLKLVAQWWVSMQPHVKHVNVQLPTTNSVGRTSPVGKDEAAAHLSLIAAARSLQFENNPLSTILSHHREGPEGGYHAQESAFVDEIFLSVGAQLAKRRRDLHQRNEASSAADENDDEATMLASPYLQRRPQDNNADDEDVDDDQDEDEGLDNAHQEPMGDIATLQQPSISDEDDDDIVVHAASGPRLSSLDALLATVLAKKHGGSAHTVSDSRSGAAATAVSSPRGDLPPTDIIVHSTGQRISTQHHSPAVSKNTNGGDAAWEPSPPSQRRRETIPPTHPQQYQQQHQHNDDSEDVLDTSETLWAPTAASSQQAAAAPSIHTPSSSVVRHSPRPQVSAAASPPRDHTKQRATTETARETSVVLLQRDAVDASYHPHSIIDREDGIPLVDSKEGASVSVVTEAAHLMIVSSTIATSNNRGSVSTTTPTETKHVSPSVAAAAAAKAQSVEPKSAAKTPPLPHYMTPTAVKGGGVAASTQKTTGHRKSSQPSSPPKASMPSTATASAVRDTEDYLSEPPAVASRSTSHPQVSSSVRKSAASSPKAKPLVTTNTSTYQKSLTQDASLASPPAPRAQPQASPNHHASPSLQTNPQRTVVHPPQKLSGTMRIPQVNTVSNPNRSGSTAVDSAKTAHAYYSGVTTLLAPTTISKMAEGGENNTTIQSKKTSAAKQHSLPLASFLRSSSAPVPTAANDDIIGSEEDLLDLSTPGELDDVLPFFFSLLYQLLLMMTSSGLRRIFQRQVSLMTCCLSGARVNAGKKRLSKKSSATFGNTAPMISQHLRAMSMRTLSTSSSSSAAATTSRDAPWPSAAPFPVMHGWMLKGSGVHMSWQRRYFFLNRSGRLMVSTSPDPFKASESLSPKGSMASLRSLSPAGGQPANSSSTPRRSVSFASPLTLSSPYPSSSHIIKWEICIRVEDIVRVEDDHNSGGAKLPPDHNLANCFHCDVAVHQGPSLTDVTLRRLRFCCFSRKDRNGWIAGLRRARQAVMELERQGIVEPSPLTKLLCASRPELLGDVVASEGSTSSEED</sequence>
<dbReference type="PROSITE" id="PS50003">
    <property type="entry name" value="PH_DOMAIN"/>
    <property type="match status" value="1"/>
</dbReference>
<gene>
    <name evidence="3" type="ORF">BSAL_58260</name>
</gene>
<feature type="compositionally biased region" description="Low complexity" evidence="1">
    <location>
        <begin position="957"/>
        <end position="989"/>
    </location>
</feature>
<feature type="compositionally biased region" description="Polar residues" evidence="1">
    <location>
        <begin position="1198"/>
        <end position="1212"/>
    </location>
</feature>
<name>A0A0S4IP68_BODSA</name>
<feature type="region of interest" description="Disordered" evidence="1">
    <location>
        <begin position="751"/>
        <end position="770"/>
    </location>
</feature>
<feature type="region of interest" description="Disordered" evidence="1">
    <location>
        <begin position="1067"/>
        <end position="1275"/>
    </location>
</feature>
<dbReference type="EMBL" id="CYKH01000228">
    <property type="protein sequence ID" value="CUF02104.1"/>
    <property type="molecule type" value="Genomic_DNA"/>
</dbReference>
<feature type="compositionally biased region" description="Polar residues" evidence="1">
    <location>
        <begin position="1260"/>
        <end position="1275"/>
    </location>
</feature>
<organism evidence="3 4">
    <name type="scientific">Bodo saltans</name>
    <name type="common">Flagellated protozoan</name>
    <dbReference type="NCBI Taxonomy" id="75058"/>
    <lineage>
        <taxon>Eukaryota</taxon>
        <taxon>Discoba</taxon>
        <taxon>Euglenozoa</taxon>
        <taxon>Kinetoplastea</taxon>
        <taxon>Metakinetoplastina</taxon>
        <taxon>Eubodonida</taxon>
        <taxon>Bodonidae</taxon>
        <taxon>Bodo</taxon>
    </lineage>
</organism>
<feature type="domain" description="PH" evidence="2">
    <location>
        <begin position="1461"/>
        <end position="1632"/>
    </location>
</feature>
<dbReference type="Proteomes" id="UP000051952">
    <property type="component" value="Unassembled WGS sequence"/>
</dbReference>
<dbReference type="InterPro" id="IPR001849">
    <property type="entry name" value="PH_domain"/>
</dbReference>
<evidence type="ECO:0000313" key="4">
    <source>
        <dbReference type="Proteomes" id="UP000051952"/>
    </source>
</evidence>
<evidence type="ECO:0000313" key="3">
    <source>
        <dbReference type="EMBL" id="CUF02104.1"/>
    </source>
</evidence>
<feature type="compositionally biased region" description="Low complexity" evidence="1">
    <location>
        <begin position="1138"/>
        <end position="1156"/>
    </location>
</feature>
<feature type="region of interest" description="Disordered" evidence="1">
    <location>
        <begin position="856"/>
        <end position="1009"/>
    </location>
</feature>
<feature type="compositionally biased region" description="Polar residues" evidence="1">
    <location>
        <begin position="889"/>
        <end position="909"/>
    </location>
</feature>
<dbReference type="SUPFAM" id="SSF50729">
    <property type="entry name" value="PH domain-like"/>
    <property type="match status" value="1"/>
</dbReference>
<feature type="compositionally biased region" description="Polar residues" evidence="1">
    <location>
        <begin position="1231"/>
        <end position="1243"/>
    </location>
</feature>
<feature type="region of interest" description="Disordered" evidence="1">
    <location>
        <begin position="775"/>
        <end position="812"/>
    </location>
</feature>
<proteinExistence type="predicted"/>
<feature type="region of interest" description="Disordered" evidence="1">
    <location>
        <begin position="1"/>
        <end position="58"/>
    </location>
</feature>
<evidence type="ECO:0000256" key="1">
    <source>
        <dbReference type="SAM" id="MobiDB-lite"/>
    </source>
</evidence>
<feature type="compositionally biased region" description="Polar residues" evidence="1">
    <location>
        <begin position="1067"/>
        <end position="1079"/>
    </location>
</feature>